<dbReference type="SUPFAM" id="SSF47923">
    <property type="entry name" value="Ypt/Rab-GAP domain of gyp1p"/>
    <property type="match status" value="2"/>
</dbReference>
<feature type="coiled-coil region" evidence="3">
    <location>
        <begin position="1198"/>
        <end position="1246"/>
    </location>
</feature>
<dbReference type="FunCoup" id="A0A2J7QQZ2">
    <property type="interactions" value="631"/>
</dbReference>
<proteinExistence type="predicted"/>
<dbReference type="Pfam" id="PF11830">
    <property type="entry name" value="DUF3350"/>
    <property type="match status" value="1"/>
</dbReference>
<organism evidence="6 7">
    <name type="scientific">Cryptotermes secundus</name>
    <dbReference type="NCBI Taxonomy" id="105785"/>
    <lineage>
        <taxon>Eukaryota</taxon>
        <taxon>Metazoa</taxon>
        <taxon>Ecdysozoa</taxon>
        <taxon>Arthropoda</taxon>
        <taxon>Hexapoda</taxon>
        <taxon>Insecta</taxon>
        <taxon>Pterygota</taxon>
        <taxon>Neoptera</taxon>
        <taxon>Polyneoptera</taxon>
        <taxon>Dictyoptera</taxon>
        <taxon>Blattodea</taxon>
        <taxon>Blattoidea</taxon>
        <taxon>Termitoidae</taxon>
        <taxon>Kalotermitidae</taxon>
        <taxon>Cryptotermitinae</taxon>
        <taxon>Cryptotermes</taxon>
    </lineage>
</organism>
<dbReference type="GO" id="GO:0005096">
    <property type="term" value="F:GTPase activator activity"/>
    <property type="evidence" value="ECO:0007669"/>
    <property type="project" value="UniProtKB-KW"/>
</dbReference>
<dbReference type="EMBL" id="NEVH01012082">
    <property type="protein sequence ID" value="PNF31000.1"/>
    <property type="molecule type" value="Genomic_DNA"/>
</dbReference>
<evidence type="ECO:0000256" key="1">
    <source>
        <dbReference type="ARBA" id="ARBA00022468"/>
    </source>
</evidence>
<evidence type="ECO:0000256" key="3">
    <source>
        <dbReference type="SAM" id="Coils"/>
    </source>
</evidence>
<feature type="region of interest" description="Disordered" evidence="4">
    <location>
        <begin position="263"/>
        <end position="283"/>
    </location>
</feature>
<feature type="compositionally biased region" description="Polar residues" evidence="4">
    <location>
        <begin position="740"/>
        <end position="768"/>
    </location>
</feature>
<dbReference type="SUPFAM" id="SSF50729">
    <property type="entry name" value="PH domain-like"/>
    <property type="match status" value="2"/>
</dbReference>
<feature type="compositionally biased region" description="Polar residues" evidence="4">
    <location>
        <begin position="708"/>
        <end position="726"/>
    </location>
</feature>
<dbReference type="PANTHER" id="PTHR47219:SF16">
    <property type="entry name" value="GTPASE ACTIVATING PROTEIN"/>
    <property type="match status" value="1"/>
</dbReference>
<feature type="region of interest" description="Disordered" evidence="4">
    <location>
        <begin position="420"/>
        <end position="444"/>
    </location>
</feature>
<dbReference type="FunFam" id="1.10.10.2750:FF:000002">
    <property type="entry name" value="TBC1 domain family member 4"/>
    <property type="match status" value="1"/>
</dbReference>
<comment type="caution">
    <text evidence="6">The sequence shown here is derived from an EMBL/GenBank/DDBJ whole genome shotgun (WGS) entry which is preliminary data.</text>
</comment>
<dbReference type="FunFam" id="1.10.8.270:FF:000001">
    <property type="entry name" value="TBC1 domain family member 1"/>
    <property type="match status" value="1"/>
</dbReference>
<dbReference type="InterPro" id="IPR021785">
    <property type="entry name" value="DUF3350"/>
</dbReference>
<evidence type="ECO:0000313" key="6">
    <source>
        <dbReference type="EMBL" id="PNF31000.1"/>
    </source>
</evidence>
<feature type="region of interest" description="Disordered" evidence="4">
    <location>
        <begin position="199"/>
        <end position="231"/>
    </location>
</feature>
<feature type="region of interest" description="Disordered" evidence="4">
    <location>
        <begin position="679"/>
        <end position="768"/>
    </location>
</feature>
<sequence length="1572" mass="173183">MAVELNMKLYPVEYLGFTAMDKRFSRPMLPWVIAEIKRRGTSEKVSLGIRDGQVHAFSRGVAESGQQVPAVMFQHSLQNIIRFSHTYDNQCTFMYLLRDTVEPLLYCYLYQAADASDVVELFSAMRDQAKDGNTVAGNNGRSLSSAATLTSLCADISPSSSHFFEVLYIGKIKVSHKKVPESFIDDALEKFRVHEMEKGKSKIVKQGSSHNVSAAGAPTGSSHNVSAAGAPTCSSHNISAAGAPTDSNHNVSAAGAPTCSNHNISAAGAPTDSNHNISAAGAPTGSNHNISAAGASACSSAHLSEAQTPGSSVVIAMCQDEDPCHRGSLGSGCDGDMETADQLNAVSPTVLSPLVLPPTSSMKLGDPIEALSITSQGEGSILVDQHSQPSAPSEVLPVCTSSTLSNESAWMKQQSLPLEPMRNRAASTGSAKELRKSEGTAHSDHNRTMLFQVGRTDLRLISPDRKQILLHKHLKDVASCIQGLKHADHFGFICRELNVECYIGYVLKCQSESVADDVVAAIRQAFLATSDTQRREKLPVLTCEHCPMVWYHKLCADAEGLNDKRTQNIIFRRLEVLPEEEQSVILTKFRGVETSSLREQNEFLMMLLRAHCEGKQARHTHDTAENRSEFLNQYLGGSTIFMKAKRSLTSSFDQLLKRKGSRDDFEPIVKELSLPMNAALCKDPPSSSGHASPTSRSSPAPALEVPESNATDSGASSLRPRSSTVGTAEGEIMKRELQVKQPNGSLSASNSHQQLTSVTPPNGQQKTSPMMNIFLKVGHTSKTSPTQELNQNVMRQSGSWRQAIFNRVVTPSKNLSERGLGEVTPKQRPVKRDRDELRALWKKAINQQLLLIRMEKENARLRARQEEATMKRIKLNYDEIGSCVREVMEVWDLLVSKESRVSTQCDSKMLLQAIRQGVPRSKRGDVWHFLAEQYCLKVAPIDTSKFPNYHVPYENLLRQLTSHQHGILIDLGRTFPNCHYFSSPLGPGQLALFNLLKAYSLLDPEVGYCQGLSFVAGVLLLHMSEESAFFLLRHLMFRRGLRRQYLPDMTALQVQLYQLSRLLHDQHLELYLHFDKHEVAPTLYAAPWILTLFASQFPLGFVTRVFDLLFLENTEVIFRVALALLGEHKDGLLTCDSFEEIMEYLKNVVPTVDKKILDRVMKQVFTMDVSKQLHEYEVEYHVLQEEMSSPRPEEMEALRKAEAANRALLQQNRALEEQLEIATSNIHRLETSRAHQQASLARLESQVRSLEVSVATMGHFIASLAETNSVIEIPGEIRRVVAQLSVAERRRSTAGQSLLKSPKPENPLQKVMPLTISEDSSRCNIAEVRTNSADSEISTKPKRGEEKLRDMPYPLKSTLSSPNLTTKLSGMSSFFASAHNQIKQQRLNAVNNLSEVTDSETVLKRNVSANCTSNGSASATVDITKNSPLSDVASYEKSNSVPLPVPHFKLKSSQSSFELGTHGSHTVIETSQCESSDSGNVTPTSPAATSHIHPLDTCSDVHFTYGGTTKLKTIRPLRAQLSRNSSTDSIQILKPMGPGDVNILASQIVDSKKTETSTVSSVGETKESLVTG</sequence>
<keyword evidence="3" id="KW-0175">Coiled coil</keyword>
<evidence type="ECO:0000313" key="7">
    <source>
        <dbReference type="Proteomes" id="UP000235965"/>
    </source>
</evidence>
<dbReference type="Proteomes" id="UP000235965">
    <property type="component" value="Unassembled WGS sequence"/>
</dbReference>
<dbReference type="PANTHER" id="PTHR47219">
    <property type="entry name" value="RAB GTPASE-ACTIVATING PROTEIN 1-LIKE"/>
    <property type="match status" value="1"/>
</dbReference>
<accession>A0A2J7QQZ2</accession>
<dbReference type="InterPro" id="IPR011993">
    <property type="entry name" value="PH-like_dom_sf"/>
</dbReference>
<dbReference type="SMART" id="SM00462">
    <property type="entry name" value="PTB"/>
    <property type="match status" value="2"/>
</dbReference>
<name>A0A2J7QQZ2_9NEOP</name>
<dbReference type="Pfam" id="PF00566">
    <property type="entry name" value="RabGAP-TBC"/>
    <property type="match status" value="1"/>
</dbReference>
<dbReference type="InterPro" id="IPR035969">
    <property type="entry name" value="Rab-GAP_TBC_sf"/>
</dbReference>
<dbReference type="Gene3D" id="1.10.10.2750">
    <property type="match status" value="1"/>
</dbReference>
<dbReference type="InterPro" id="IPR000195">
    <property type="entry name" value="Rab-GAP-TBC_dom"/>
</dbReference>
<feature type="region of interest" description="Disordered" evidence="4">
    <location>
        <begin position="1553"/>
        <end position="1572"/>
    </location>
</feature>
<dbReference type="SMART" id="SM00164">
    <property type="entry name" value="TBC"/>
    <property type="match status" value="1"/>
</dbReference>
<feature type="domain" description="Rab-GAP TBC" evidence="5">
    <location>
        <begin position="917"/>
        <end position="1113"/>
    </location>
</feature>
<feature type="compositionally biased region" description="Basic and acidic residues" evidence="4">
    <location>
        <begin position="432"/>
        <end position="444"/>
    </location>
</feature>
<feature type="region of interest" description="Disordered" evidence="4">
    <location>
        <begin position="1470"/>
        <end position="1490"/>
    </location>
</feature>
<evidence type="ECO:0000259" key="5">
    <source>
        <dbReference type="PROSITE" id="PS50086"/>
    </source>
</evidence>
<dbReference type="CDD" id="cd01269">
    <property type="entry name" value="PTB_TBC1D1_like"/>
    <property type="match status" value="1"/>
</dbReference>
<reference evidence="6 7" key="1">
    <citation type="submission" date="2017-12" db="EMBL/GenBank/DDBJ databases">
        <title>Hemimetabolous genomes reveal molecular basis of termite eusociality.</title>
        <authorList>
            <person name="Harrison M.C."/>
            <person name="Jongepier E."/>
            <person name="Robertson H.M."/>
            <person name="Arning N."/>
            <person name="Bitard-Feildel T."/>
            <person name="Chao H."/>
            <person name="Childers C.P."/>
            <person name="Dinh H."/>
            <person name="Doddapaneni H."/>
            <person name="Dugan S."/>
            <person name="Gowin J."/>
            <person name="Greiner C."/>
            <person name="Han Y."/>
            <person name="Hu H."/>
            <person name="Hughes D.S.T."/>
            <person name="Huylmans A.-K."/>
            <person name="Kemena C."/>
            <person name="Kremer L.P.M."/>
            <person name="Lee S.L."/>
            <person name="Lopez-Ezquerra A."/>
            <person name="Mallet L."/>
            <person name="Monroy-Kuhn J.M."/>
            <person name="Moser A."/>
            <person name="Murali S.C."/>
            <person name="Muzny D.M."/>
            <person name="Otani S."/>
            <person name="Piulachs M.-D."/>
            <person name="Poelchau M."/>
            <person name="Qu J."/>
            <person name="Schaub F."/>
            <person name="Wada-Katsumata A."/>
            <person name="Worley K.C."/>
            <person name="Xie Q."/>
            <person name="Ylla G."/>
            <person name="Poulsen M."/>
            <person name="Gibbs R.A."/>
            <person name="Schal C."/>
            <person name="Richards S."/>
            <person name="Belles X."/>
            <person name="Korb J."/>
            <person name="Bornberg-Bauer E."/>
        </authorList>
    </citation>
    <scope>NUCLEOTIDE SEQUENCE [LARGE SCALE GENOMIC DNA]</scope>
    <source>
        <tissue evidence="6">Whole body</tissue>
    </source>
</reference>
<gene>
    <name evidence="6" type="ORF">B7P43_G02091</name>
</gene>
<dbReference type="FunFam" id="1.10.472.80:FF:000043">
    <property type="entry name" value="Pollux, isoform A"/>
    <property type="match status" value="1"/>
</dbReference>
<dbReference type="OrthoDB" id="295078at2759"/>
<dbReference type="PROSITE" id="PS50086">
    <property type="entry name" value="TBC_RABGAP"/>
    <property type="match status" value="1"/>
</dbReference>
<evidence type="ECO:0000256" key="2">
    <source>
        <dbReference type="ARBA" id="ARBA00022553"/>
    </source>
</evidence>
<dbReference type="InterPro" id="IPR050302">
    <property type="entry name" value="Rab_GAP_TBC_domain"/>
</dbReference>
<dbReference type="Gene3D" id="2.30.29.30">
    <property type="entry name" value="Pleckstrin-homology domain (PH domain)/Phosphotyrosine-binding domain (PTB)"/>
    <property type="match status" value="2"/>
</dbReference>
<keyword evidence="2" id="KW-0597">Phosphoprotein</keyword>
<keyword evidence="1" id="KW-0343">GTPase activation</keyword>
<feature type="compositionally biased region" description="Polar residues" evidence="4">
    <location>
        <begin position="1470"/>
        <end position="1488"/>
    </location>
</feature>
<dbReference type="Gene3D" id="1.10.8.270">
    <property type="entry name" value="putative rabgap domain of human tbc1 domain family member 14 like domains"/>
    <property type="match status" value="1"/>
</dbReference>
<protein>
    <recommendedName>
        <fullName evidence="5">Rab-GAP TBC domain-containing protein</fullName>
    </recommendedName>
</protein>
<dbReference type="InParanoid" id="A0A2J7QQZ2"/>
<dbReference type="InterPro" id="IPR006020">
    <property type="entry name" value="PTB/PI_dom"/>
</dbReference>
<dbReference type="STRING" id="105785.A0A2J7QQZ2"/>
<keyword evidence="7" id="KW-1185">Reference proteome</keyword>
<dbReference type="Gene3D" id="1.10.472.80">
    <property type="entry name" value="Ypt/Rab-GAP domain of gyp1p, domain 3"/>
    <property type="match status" value="1"/>
</dbReference>
<evidence type="ECO:0000256" key="4">
    <source>
        <dbReference type="SAM" id="MobiDB-lite"/>
    </source>
</evidence>
<feature type="compositionally biased region" description="Low complexity" evidence="4">
    <location>
        <begin position="691"/>
        <end position="702"/>
    </location>
</feature>